<keyword evidence="1" id="KW-1133">Transmembrane helix</keyword>
<dbReference type="STRING" id="1618023.UH38_14870"/>
<dbReference type="Proteomes" id="UP000032452">
    <property type="component" value="Unassembled WGS sequence"/>
</dbReference>
<evidence type="ECO:0000256" key="1">
    <source>
        <dbReference type="SAM" id="Phobius"/>
    </source>
</evidence>
<sequence>MPRWIDRTVHALSGTTFRLILLIAGFFVLWGMLAPVTTIIWWLNQTAESLGLENNEEEKPDVLLQPSTNAPTTKIDCYIVFLAGVGNFSPDEITSGEKYFIDRLAERHPNCVVVRDVFPYSVVNRDLSQDLLAPLWQASKETNGILSNVLVQVRNLWRFAISADDRYGPVYNLSIAYTIVDRMNAAYPIAQADKPINLILISTSGGTQVALGTTEHLRDWIPKARIVNVSIGGTFEGRAGFNHANHVYHLYGNQDWVQTLPRVVFPARWRFVVGSPVNQARRQGRYTVCNVGDREHTGSKGYFGDAIPSVSFANAPNGIPYVKQTIEQVDRLPIWSIDQPLTSRCPVQKTPEQQ</sequence>
<reference evidence="2 3" key="1">
    <citation type="submission" date="2015-02" db="EMBL/GenBank/DDBJ databases">
        <title>Draft genome of a novel marine cyanobacterium (Chroococcales) isolated from South Atlantic Ocean.</title>
        <authorList>
            <person name="Rigonato J."/>
            <person name="Alvarenga D.O."/>
            <person name="Branco L.H."/>
            <person name="Varani A.M."/>
            <person name="Brandini F.P."/>
            <person name="Fiore M.F."/>
        </authorList>
    </citation>
    <scope>NUCLEOTIDE SEQUENCE [LARGE SCALE GENOMIC DNA]</scope>
    <source>
        <strain evidence="2 3">CENA595</strain>
    </source>
</reference>
<dbReference type="EMBL" id="JYON01000015">
    <property type="protein sequence ID" value="KJH71062.1"/>
    <property type="molecule type" value="Genomic_DNA"/>
</dbReference>
<dbReference type="OrthoDB" id="5141003at2"/>
<dbReference type="RefSeq" id="WP_045055449.1">
    <property type="nucleotide sequence ID" value="NZ_CAWMDP010000060.1"/>
</dbReference>
<comment type="caution">
    <text evidence="2">The sequence shown here is derived from an EMBL/GenBank/DDBJ whole genome shotgun (WGS) entry which is preliminary data.</text>
</comment>
<accession>A0A0D8ZRT4</accession>
<evidence type="ECO:0000313" key="3">
    <source>
        <dbReference type="Proteomes" id="UP000032452"/>
    </source>
</evidence>
<organism evidence="2 3">
    <name type="scientific">Aliterella atlantica CENA595</name>
    <dbReference type="NCBI Taxonomy" id="1618023"/>
    <lineage>
        <taxon>Bacteria</taxon>
        <taxon>Bacillati</taxon>
        <taxon>Cyanobacteriota</taxon>
        <taxon>Cyanophyceae</taxon>
        <taxon>Chroococcidiopsidales</taxon>
        <taxon>Aliterellaceae</taxon>
        <taxon>Aliterella</taxon>
    </lineage>
</organism>
<keyword evidence="3" id="KW-1185">Reference proteome</keyword>
<protein>
    <submittedName>
        <fullName evidence="2">Uncharacterized protein</fullName>
    </submittedName>
</protein>
<dbReference type="PATRIC" id="fig|1618023.3.peg.5374"/>
<proteinExistence type="predicted"/>
<feature type="transmembrane region" description="Helical" evidence="1">
    <location>
        <begin position="20"/>
        <end position="43"/>
    </location>
</feature>
<dbReference type="AlphaFoldDB" id="A0A0D8ZRT4"/>
<evidence type="ECO:0000313" key="2">
    <source>
        <dbReference type="EMBL" id="KJH71062.1"/>
    </source>
</evidence>
<keyword evidence="1" id="KW-0812">Transmembrane</keyword>
<name>A0A0D8ZRT4_9CYAN</name>
<gene>
    <name evidence="2" type="ORF">UH38_14870</name>
</gene>
<keyword evidence="1" id="KW-0472">Membrane</keyword>